<keyword evidence="2" id="KW-1185">Reference proteome</keyword>
<evidence type="ECO:0000313" key="2">
    <source>
        <dbReference type="Proteomes" id="UP001054837"/>
    </source>
</evidence>
<comment type="caution">
    <text evidence="1">The sequence shown here is derived from an EMBL/GenBank/DDBJ whole genome shotgun (WGS) entry which is preliminary data.</text>
</comment>
<proteinExistence type="predicted"/>
<accession>A0AAV4MC35</accession>
<sequence length="312" mass="34778">MASSTNSGNTLDLAVVTTINSECASDLVGATTINSECASHLTGATTINFECASHLPGAFSTNYGCASDIAGATTIISGCASHLAGASTINSGCASHLTGPSTLNSECASHLAGASSINSECASHLAGASSTNYGYKSAETSKTSYEFTSDTDATYFSLREDPLINSDTSCQTNKYSPFATNSKKFDEMKIRISFVYEHILDFEYRTILNEFKILVLNENEIRRLSHDLRDVFERYLIINISNLDARLKRLVAVIEEIDDLRKLLKYFEDTDRRKEEECRLNKFRQMSLFYRKLIEQRRKLKMDYFQFFCKVK</sequence>
<dbReference type="AlphaFoldDB" id="A0AAV4MC35"/>
<evidence type="ECO:0000313" key="1">
    <source>
        <dbReference type="EMBL" id="GIX69574.1"/>
    </source>
</evidence>
<reference evidence="1 2" key="1">
    <citation type="submission" date="2021-06" db="EMBL/GenBank/DDBJ databases">
        <title>Caerostris darwini draft genome.</title>
        <authorList>
            <person name="Kono N."/>
            <person name="Arakawa K."/>
        </authorList>
    </citation>
    <scope>NUCLEOTIDE SEQUENCE [LARGE SCALE GENOMIC DNA]</scope>
</reference>
<protein>
    <submittedName>
        <fullName evidence="1">Uncharacterized protein</fullName>
    </submittedName>
</protein>
<dbReference type="EMBL" id="BPLQ01000287">
    <property type="protein sequence ID" value="GIX69574.1"/>
    <property type="molecule type" value="Genomic_DNA"/>
</dbReference>
<name>A0AAV4MC35_9ARAC</name>
<gene>
    <name evidence="1" type="ORF">CDAR_305241</name>
</gene>
<organism evidence="1 2">
    <name type="scientific">Caerostris darwini</name>
    <dbReference type="NCBI Taxonomy" id="1538125"/>
    <lineage>
        <taxon>Eukaryota</taxon>
        <taxon>Metazoa</taxon>
        <taxon>Ecdysozoa</taxon>
        <taxon>Arthropoda</taxon>
        <taxon>Chelicerata</taxon>
        <taxon>Arachnida</taxon>
        <taxon>Araneae</taxon>
        <taxon>Araneomorphae</taxon>
        <taxon>Entelegynae</taxon>
        <taxon>Araneoidea</taxon>
        <taxon>Araneidae</taxon>
        <taxon>Caerostris</taxon>
    </lineage>
</organism>
<dbReference type="Proteomes" id="UP001054837">
    <property type="component" value="Unassembled WGS sequence"/>
</dbReference>